<keyword evidence="3" id="KW-1185">Reference proteome</keyword>
<dbReference type="EMBL" id="JXTB01000060">
    <property type="protein sequence ID" value="PON68698.1"/>
    <property type="molecule type" value="Genomic_DNA"/>
</dbReference>
<proteinExistence type="predicted"/>
<gene>
    <name evidence="2" type="ORF">PanWU01x14_093050</name>
</gene>
<comment type="caution">
    <text evidence="2">The sequence shown here is derived from an EMBL/GenBank/DDBJ whole genome shotgun (WGS) entry which is preliminary data.</text>
</comment>
<name>A0A2P5D654_PARAD</name>
<evidence type="ECO:0000313" key="2">
    <source>
        <dbReference type="EMBL" id="PON68698.1"/>
    </source>
</evidence>
<evidence type="ECO:0000313" key="3">
    <source>
        <dbReference type="Proteomes" id="UP000237105"/>
    </source>
</evidence>
<organism evidence="2 3">
    <name type="scientific">Parasponia andersonii</name>
    <name type="common">Sponia andersonii</name>
    <dbReference type="NCBI Taxonomy" id="3476"/>
    <lineage>
        <taxon>Eukaryota</taxon>
        <taxon>Viridiplantae</taxon>
        <taxon>Streptophyta</taxon>
        <taxon>Embryophyta</taxon>
        <taxon>Tracheophyta</taxon>
        <taxon>Spermatophyta</taxon>
        <taxon>Magnoliopsida</taxon>
        <taxon>eudicotyledons</taxon>
        <taxon>Gunneridae</taxon>
        <taxon>Pentapetalae</taxon>
        <taxon>rosids</taxon>
        <taxon>fabids</taxon>
        <taxon>Rosales</taxon>
        <taxon>Cannabaceae</taxon>
        <taxon>Parasponia</taxon>
    </lineage>
</organism>
<feature type="region of interest" description="Disordered" evidence="1">
    <location>
        <begin position="20"/>
        <end position="59"/>
    </location>
</feature>
<evidence type="ECO:0000256" key="1">
    <source>
        <dbReference type="SAM" id="MobiDB-lite"/>
    </source>
</evidence>
<dbReference type="AlphaFoldDB" id="A0A2P5D654"/>
<protein>
    <submittedName>
        <fullName evidence="2">Uncharacterized protein</fullName>
    </submittedName>
</protein>
<dbReference type="Proteomes" id="UP000237105">
    <property type="component" value="Unassembled WGS sequence"/>
</dbReference>
<sequence>MSLVTQYRDLNFSFLEEQSPASALDIEETNMPKPLSTSRPAEFPTTPFTDQVPQTPPLA</sequence>
<accession>A0A2P5D654</accession>
<reference evidence="3" key="1">
    <citation type="submission" date="2016-06" db="EMBL/GenBank/DDBJ databases">
        <title>Parallel loss of symbiosis genes in relatives of nitrogen-fixing non-legume Parasponia.</title>
        <authorList>
            <person name="Van Velzen R."/>
            <person name="Holmer R."/>
            <person name="Bu F."/>
            <person name="Rutten L."/>
            <person name="Van Zeijl A."/>
            <person name="Liu W."/>
            <person name="Santuari L."/>
            <person name="Cao Q."/>
            <person name="Sharma T."/>
            <person name="Shen D."/>
            <person name="Roswanjaya Y."/>
            <person name="Wardhani T."/>
            <person name="Kalhor M.S."/>
            <person name="Jansen J."/>
            <person name="Van den Hoogen J."/>
            <person name="Gungor B."/>
            <person name="Hartog M."/>
            <person name="Hontelez J."/>
            <person name="Verver J."/>
            <person name="Yang W.-C."/>
            <person name="Schijlen E."/>
            <person name="Repin R."/>
            <person name="Schilthuizen M."/>
            <person name="Schranz E."/>
            <person name="Heidstra R."/>
            <person name="Miyata K."/>
            <person name="Fedorova E."/>
            <person name="Kohlen W."/>
            <person name="Bisseling T."/>
            <person name="Smit S."/>
            <person name="Geurts R."/>
        </authorList>
    </citation>
    <scope>NUCLEOTIDE SEQUENCE [LARGE SCALE GENOMIC DNA]</scope>
    <source>
        <strain evidence="3">cv. WU1-14</strain>
    </source>
</reference>